<dbReference type="InterPro" id="IPR034505">
    <property type="entry name" value="Coproporphyrinogen-III_oxidase"/>
</dbReference>
<keyword evidence="6 14" id="KW-0963">Cytoplasm</keyword>
<evidence type="ECO:0000259" key="17">
    <source>
        <dbReference type="PROSITE" id="PS51918"/>
    </source>
</evidence>
<feature type="binding site" evidence="15">
    <location>
        <begin position="71"/>
        <end position="73"/>
    </location>
    <ligand>
        <name>S-adenosyl-L-methionine</name>
        <dbReference type="ChEBI" id="CHEBI:59789"/>
        <label>2</label>
    </ligand>
</feature>
<evidence type="ECO:0000256" key="15">
    <source>
        <dbReference type="PIRSR" id="PIRSR000167-1"/>
    </source>
</evidence>
<proteinExistence type="inferred from homology"/>
<evidence type="ECO:0000256" key="16">
    <source>
        <dbReference type="PIRSR" id="PIRSR000167-2"/>
    </source>
</evidence>
<keyword evidence="5 14" id="KW-0004">4Fe-4S</keyword>
<evidence type="ECO:0000313" key="19">
    <source>
        <dbReference type="Proteomes" id="UP000053586"/>
    </source>
</evidence>
<accession>H5T945</accession>
<evidence type="ECO:0000256" key="12">
    <source>
        <dbReference type="ARBA" id="ARBA00023244"/>
    </source>
</evidence>
<keyword evidence="10 14" id="KW-0408">Iron</keyword>
<keyword evidence="7 14" id="KW-0949">S-adenosyl-L-methionine</keyword>
<evidence type="ECO:0000256" key="9">
    <source>
        <dbReference type="ARBA" id="ARBA00023002"/>
    </source>
</evidence>
<dbReference type="GO" id="GO:0051989">
    <property type="term" value="F:coproporphyrinogen dehydrogenase activity"/>
    <property type="evidence" value="ECO:0007669"/>
    <property type="project" value="UniProtKB-EC"/>
</dbReference>
<dbReference type="InterPro" id="IPR006638">
    <property type="entry name" value="Elp3/MiaA/NifB-like_rSAM"/>
</dbReference>
<feature type="binding site" evidence="15">
    <location>
        <position position="187"/>
    </location>
    <ligand>
        <name>S-adenosyl-L-methionine</name>
        <dbReference type="ChEBI" id="CHEBI:59789"/>
        <label>2</label>
    </ligand>
</feature>
<feature type="binding site" evidence="16">
    <location>
        <position position="65"/>
    </location>
    <ligand>
        <name>[4Fe-4S] cluster</name>
        <dbReference type="ChEBI" id="CHEBI:49883"/>
        <note>4Fe-4S-S-AdoMet</note>
    </ligand>
</feature>
<dbReference type="PANTHER" id="PTHR13932:SF6">
    <property type="entry name" value="OXYGEN-INDEPENDENT COPROPORPHYRINOGEN III OXIDASE"/>
    <property type="match status" value="1"/>
</dbReference>
<dbReference type="FunFam" id="1.10.10.920:FF:000001">
    <property type="entry name" value="Coproporphyrinogen-III oxidase"/>
    <property type="match status" value="1"/>
</dbReference>
<feature type="binding site" evidence="16">
    <location>
        <position position="72"/>
    </location>
    <ligand>
        <name>[4Fe-4S] cluster</name>
        <dbReference type="ChEBI" id="CHEBI:49883"/>
        <note>4Fe-4S-S-AdoMet</note>
    </ligand>
</feature>
<dbReference type="SFLD" id="SFLDG01065">
    <property type="entry name" value="anaerobic_coproporphyrinogen-I"/>
    <property type="match status" value="1"/>
</dbReference>
<dbReference type="RefSeq" id="WP_006003350.1">
    <property type="nucleotide sequence ID" value="NZ_BAET01000007.1"/>
</dbReference>
<dbReference type="Proteomes" id="UP000053586">
    <property type="component" value="Unassembled WGS sequence"/>
</dbReference>
<comment type="similarity">
    <text evidence="3 14">Belongs to the anaerobic coproporphyrinogen-III oxidase family.</text>
</comment>
<dbReference type="Pfam" id="PF04055">
    <property type="entry name" value="Radical_SAM"/>
    <property type="match status" value="1"/>
</dbReference>
<organism evidence="18 19">
    <name type="scientific">Glaciecola punicea ACAM 611</name>
    <dbReference type="NCBI Taxonomy" id="1121923"/>
    <lineage>
        <taxon>Bacteria</taxon>
        <taxon>Pseudomonadati</taxon>
        <taxon>Pseudomonadota</taxon>
        <taxon>Gammaproteobacteria</taxon>
        <taxon>Alteromonadales</taxon>
        <taxon>Alteromonadaceae</taxon>
        <taxon>Glaciecola</taxon>
    </lineage>
</organism>
<evidence type="ECO:0000256" key="1">
    <source>
        <dbReference type="ARBA" id="ARBA00004496"/>
    </source>
</evidence>
<protein>
    <recommendedName>
        <fullName evidence="14">Coproporphyrinogen-III oxidase</fullName>
        <ecNumber evidence="14">1.3.98.3</ecNumber>
    </recommendedName>
</protein>
<feature type="binding site" evidence="15">
    <location>
        <position position="175"/>
    </location>
    <ligand>
        <name>S-adenosyl-L-methionine</name>
        <dbReference type="ChEBI" id="CHEBI:59789"/>
        <label>2</label>
    </ligand>
</feature>
<keyword evidence="9 14" id="KW-0560">Oxidoreductase</keyword>
<evidence type="ECO:0000256" key="14">
    <source>
        <dbReference type="PIRNR" id="PIRNR000167"/>
    </source>
</evidence>
<feature type="binding site" evidence="16">
    <location>
        <position position="69"/>
    </location>
    <ligand>
        <name>[4Fe-4S] cluster</name>
        <dbReference type="ChEBI" id="CHEBI:49883"/>
        <note>4Fe-4S-S-AdoMet</note>
    </ligand>
</feature>
<feature type="binding site" evidence="15">
    <location>
        <position position="332"/>
    </location>
    <ligand>
        <name>S-adenosyl-L-methionine</name>
        <dbReference type="ChEBI" id="CHEBI:59789"/>
        <label>1</label>
    </ligand>
</feature>
<dbReference type="PANTHER" id="PTHR13932">
    <property type="entry name" value="COPROPORPHYRINIGEN III OXIDASE"/>
    <property type="match status" value="1"/>
</dbReference>
<keyword evidence="8 14" id="KW-0479">Metal-binding</keyword>
<reference evidence="18 19" key="2">
    <citation type="journal article" date="2017" name="Antonie Van Leeuwenhoek">
        <title>Rhizobium rhizosphaerae sp. nov., a novel species isolated from rice rhizosphere.</title>
        <authorList>
            <person name="Zhao J.J."/>
            <person name="Zhang J."/>
            <person name="Zhang R.J."/>
            <person name="Zhang C.W."/>
            <person name="Yin H.Q."/>
            <person name="Zhang X.X."/>
        </authorList>
    </citation>
    <scope>NUCLEOTIDE SEQUENCE [LARGE SCALE GENOMIC DNA]</scope>
    <source>
        <strain evidence="18 19">ACAM 611</strain>
    </source>
</reference>
<dbReference type="eggNOG" id="COG0635">
    <property type="taxonomic scope" value="Bacteria"/>
</dbReference>
<comment type="subunit">
    <text evidence="4">Monomer.</text>
</comment>
<dbReference type="OrthoDB" id="9808022at2"/>
<sequence length="460" mass="52304">MRAAEFFDKNMLDKYNIAGPRYTSYPTALAFNKAFNEADFDHSVARLKTTKIKPSLSLYFHIPFCHSLCYYCGCNKIVTRNQDKLAKYLSYLKQEIRLRATQFAGFEVSSVHFGGGTPSCLSAQQLNALLQEARSSYTFADSIEQSIEIDPRQIDLQYIDELRDIGFTRLSIGVQDVNPCVQERINRVQSTDFICELIARSKDLGFASVNIDLIYGLPSQDADKLANTLKQVNRMDPDRISLFSYAHMPSLFPAQRKIKDEWLPSSDTKFSLFQQSITTLCNQGYKFIGMDHFAKPSDELSLAAKARTLSRNFQGYTSDQSDALLGLGVSSISSLGSAYAQNVKKLGEYYKAIDGLQPLLEKGLALNDDDIIHRAIINQLMCNFYVNKAEFSEKFEIDFDAYFKDCLQQLQPFERDNLVTNNSDSITIRSRGRLLVRNICMSFDQYLMSPAHKLRYSRVI</sequence>
<dbReference type="Gene3D" id="1.10.10.920">
    <property type="match status" value="1"/>
</dbReference>
<keyword evidence="12 14" id="KW-0627">Porphyrin biosynthesis</keyword>
<evidence type="ECO:0000256" key="13">
    <source>
        <dbReference type="ARBA" id="ARBA00048321"/>
    </source>
</evidence>
<dbReference type="GO" id="GO:0006782">
    <property type="term" value="P:protoporphyrinogen IX biosynthetic process"/>
    <property type="evidence" value="ECO:0007669"/>
    <property type="project" value="UniProtKB-UniPathway"/>
</dbReference>
<evidence type="ECO:0000256" key="5">
    <source>
        <dbReference type="ARBA" id="ARBA00022485"/>
    </source>
</evidence>
<evidence type="ECO:0000256" key="10">
    <source>
        <dbReference type="ARBA" id="ARBA00023004"/>
    </source>
</evidence>
<feature type="domain" description="Radical SAM core" evidence="17">
    <location>
        <begin position="50"/>
        <end position="286"/>
    </location>
</feature>
<name>H5T945_9ALTE</name>
<feature type="binding site" evidence="15">
    <location>
        <position position="59"/>
    </location>
    <ligand>
        <name>S-adenosyl-L-methionine</name>
        <dbReference type="ChEBI" id="CHEBI:59789"/>
        <label>1</label>
    </ligand>
</feature>
<comment type="caution">
    <text evidence="18">The sequence shown here is derived from an EMBL/GenBank/DDBJ whole genome shotgun (WGS) entry which is preliminary data.</text>
</comment>
<evidence type="ECO:0000256" key="3">
    <source>
        <dbReference type="ARBA" id="ARBA00005493"/>
    </source>
</evidence>
<dbReference type="Gene3D" id="3.20.20.70">
    <property type="entry name" value="Aldolase class I"/>
    <property type="match status" value="1"/>
</dbReference>
<dbReference type="SUPFAM" id="SSF102114">
    <property type="entry name" value="Radical SAM enzymes"/>
    <property type="match status" value="1"/>
</dbReference>
<gene>
    <name evidence="18" type="primary">hemN</name>
    <name evidence="18" type="ORF">GPUN_0682</name>
</gene>
<dbReference type="Pfam" id="PF06969">
    <property type="entry name" value="HemN_C"/>
    <property type="match status" value="1"/>
</dbReference>
<reference evidence="18 19" key="1">
    <citation type="journal article" date="2012" name="J. Bacteriol.">
        <title>Genome sequence of proteorhodopsin-containing sea ice bacterium Glaciecola punicea ACAM 611T.</title>
        <authorList>
            <person name="Qin Q.-L."/>
            <person name="Xie B.-B."/>
            <person name="Shu Y.-L."/>
            <person name="Rong J.-C."/>
            <person name="Zhao D.-L."/>
            <person name="Zhang X.-Y."/>
            <person name="Chen X.-L."/>
            <person name="Zhou B.-C."/>
            <person name="Zhanga Y.-Z."/>
        </authorList>
    </citation>
    <scope>NUCLEOTIDE SEQUENCE [LARGE SCALE GENOMIC DNA]</scope>
    <source>
        <strain evidence="18 19">ACAM 611</strain>
    </source>
</reference>
<dbReference type="STRING" id="56804.BAE46_08345"/>
<dbReference type="InterPro" id="IPR004558">
    <property type="entry name" value="Coprogen_oxidase_HemN"/>
</dbReference>
<dbReference type="EMBL" id="BAET01000007">
    <property type="protein sequence ID" value="GAB54822.1"/>
    <property type="molecule type" value="Genomic_DNA"/>
</dbReference>
<evidence type="ECO:0000256" key="4">
    <source>
        <dbReference type="ARBA" id="ARBA00011245"/>
    </source>
</evidence>
<dbReference type="CDD" id="cd01335">
    <property type="entry name" value="Radical_SAM"/>
    <property type="match status" value="1"/>
</dbReference>
<dbReference type="SMART" id="SM00729">
    <property type="entry name" value="Elp3"/>
    <property type="match status" value="1"/>
</dbReference>
<dbReference type="GO" id="GO:0051539">
    <property type="term" value="F:4 iron, 4 sulfur cluster binding"/>
    <property type="evidence" value="ECO:0007669"/>
    <property type="project" value="UniProtKB-KW"/>
</dbReference>
<dbReference type="GO" id="GO:0005737">
    <property type="term" value="C:cytoplasm"/>
    <property type="evidence" value="ECO:0007669"/>
    <property type="project" value="UniProtKB-SubCell"/>
</dbReference>
<evidence type="ECO:0000313" key="18">
    <source>
        <dbReference type="EMBL" id="GAB54822.1"/>
    </source>
</evidence>
<dbReference type="InterPro" id="IPR010723">
    <property type="entry name" value="HemN_C"/>
</dbReference>
<keyword evidence="19" id="KW-1185">Reference proteome</keyword>
<dbReference type="SFLD" id="SFLDS00029">
    <property type="entry name" value="Radical_SAM"/>
    <property type="match status" value="1"/>
</dbReference>
<evidence type="ECO:0000256" key="6">
    <source>
        <dbReference type="ARBA" id="ARBA00022490"/>
    </source>
</evidence>
<feature type="binding site" evidence="15">
    <location>
        <begin position="116"/>
        <end position="117"/>
    </location>
    <ligand>
        <name>S-adenosyl-L-methionine</name>
        <dbReference type="ChEBI" id="CHEBI:59789"/>
        <label>2</label>
    </ligand>
</feature>
<evidence type="ECO:0000256" key="8">
    <source>
        <dbReference type="ARBA" id="ARBA00022723"/>
    </source>
</evidence>
<dbReference type="AlphaFoldDB" id="H5T945"/>
<evidence type="ECO:0000256" key="11">
    <source>
        <dbReference type="ARBA" id="ARBA00023014"/>
    </source>
</evidence>
<feature type="binding site" evidence="15">
    <location>
        <position position="246"/>
    </location>
    <ligand>
        <name>S-adenosyl-L-methionine</name>
        <dbReference type="ChEBI" id="CHEBI:59789"/>
        <label>2</label>
    </ligand>
</feature>
<dbReference type="GO" id="GO:0004109">
    <property type="term" value="F:coproporphyrinogen oxidase activity"/>
    <property type="evidence" value="ECO:0007669"/>
    <property type="project" value="InterPro"/>
</dbReference>
<dbReference type="PROSITE" id="PS51918">
    <property type="entry name" value="RADICAL_SAM"/>
    <property type="match status" value="1"/>
</dbReference>
<keyword evidence="11 14" id="KW-0411">Iron-sulfur</keyword>
<comment type="cofactor">
    <cofactor evidence="14 16">
        <name>[4Fe-4S] cluster</name>
        <dbReference type="ChEBI" id="CHEBI:49883"/>
    </cofactor>
    <text evidence="14 16">Binds 1 [4Fe-4S] cluster. The cluster is coordinated with 3 cysteines and an exchangeable S-adenosyl-L-methionine.</text>
</comment>
<dbReference type="GO" id="GO:0046872">
    <property type="term" value="F:metal ion binding"/>
    <property type="evidence" value="ECO:0007669"/>
    <property type="project" value="UniProtKB-KW"/>
</dbReference>
<dbReference type="InterPro" id="IPR007197">
    <property type="entry name" value="rSAM"/>
</dbReference>
<comment type="catalytic activity">
    <reaction evidence="13 14">
        <text>coproporphyrinogen III + 2 S-adenosyl-L-methionine = protoporphyrinogen IX + 2 5'-deoxyadenosine + 2 L-methionine + 2 CO2</text>
        <dbReference type="Rhea" id="RHEA:15425"/>
        <dbReference type="ChEBI" id="CHEBI:16526"/>
        <dbReference type="ChEBI" id="CHEBI:17319"/>
        <dbReference type="ChEBI" id="CHEBI:57307"/>
        <dbReference type="ChEBI" id="CHEBI:57309"/>
        <dbReference type="ChEBI" id="CHEBI:57844"/>
        <dbReference type="ChEBI" id="CHEBI:59789"/>
        <dbReference type="EC" id="1.3.98.3"/>
    </reaction>
</comment>
<dbReference type="NCBIfam" id="TIGR00538">
    <property type="entry name" value="hemN"/>
    <property type="match status" value="1"/>
</dbReference>
<evidence type="ECO:0000256" key="7">
    <source>
        <dbReference type="ARBA" id="ARBA00022691"/>
    </source>
</evidence>
<dbReference type="PIRSF" id="PIRSF000167">
    <property type="entry name" value="HemN"/>
    <property type="match status" value="1"/>
</dbReference>
<comment type="pathway">
    <text evidence="2 14">Porphyrin-containing compound metabolism; protoporphyrin-IX biosynthesis; protoporphyrinogen-IX from coproporphyrinogen-III (AdoMet route): step 1/1.</text>
</comment>
<comment type="subcellular location">
    <subcellularLocation>
        <location evidence="1 14">Cytoplasm</location>
    </subcellularLocation>
</comment>
<feature type="binding site" evidence="15">
    <location>
        <position position="212"/>
    </location>
    <ligand>
        <name>S-adenosyl-L-methionine</name>
        <dbReference type="ChEBI" id="CHEBI:59789"/>
        <label>2</label>
    </ligand>
</feature>
<evidence type="ECO:0000256" key="2">
    <source>
        <dbReference type="ARBA" id="ARBA00004785"/>
    </source>
</evidence>
<dbReference type="EC" id="1.3.98.3" evidence="14"/>
<dbReference type="InterPro" id="IPR058240">
    <property type="entry name" value="rSAM_sf"/>
</dbReference>
<dbReference type="InterPro" id="IPR013785">
    <property type="entry name" value="Aldolase_TIM"/>
</dbReference>
<dbReference type="UniPathway" id="UPA00251">
    <property type="reaction ID" value="UER00323"/>
</dbReference>
<feature type="binding site" evidence="15">
    <location>
        <position position="148"/>
    </location>
    <ligand>
        <name>S-adenosyl-L-methionine</name>
        <dbReference type="ChEBI" id="CHEBI:59789"/>
        <label>1</label>
    </ligand>
</feature>
<feature type="binding site" evidence="15">
    <location>
        <position position="115"/>
    </location>
    <ligand>
        <name>S-adenosyl-L-methionine</name>
        <dbReference type="ChEBI" id="CHEBI:59789"/>
        <label>1</label>
    </ligand>
</feature>